<dbReference type="RefSeq" id="WP_015591103.1">
    <property type="nucleotide sequence ID" value="NC_021169.1"/>
</dbReference>
<protein>
    <submittedName>
        <fullName evidence="1">Uncharacterized protein</fullName>
    </submittedName>
</protein>
<dbReference type="GeneID" id="15393162"/>
<dbReference type="STRING" id="387631.Asulf_01527"/>
<dbReference type="Proteomes" id="UP000013307">
    <property type="component" value="Chromosome"/>
</dbReference>
<name>N0BMN9_9EURY</name>
<keyword evidence="2" id="KW-1185">Reference proteome</keyword>
<evidence type="ECO:0000313" key="2">
    <source>
        <dbReference type="Proteomes" id="UP000013307"/>
    </source>
</evidence>
<evidence type="ECO:0000313" key="1">
    <source>
        <dbReference type="EMBL" id="AGK61505.1"/>
    </source>
</evidence>
<accession>N0BMN9</accession>
<gene>
    <name evidence="1" type="ORF">Asulf_01527</name>
</gene>
<reference evidence="1 2" key="1">
    <citation type="journal article" date="2013" name="Genome Announc.">
        <title>Complete Genome Sequence of the Thermophilic and Facultatively Chemolithoautotrophic Sulfate Reducer Archaeoglobus sulfaticallidus Strain PM70-1T.</title>
        <authorList>
            <person name="Stokke R."/>
            <person name="Hocking W.P."/>
            <person name="Steinsbu B.O."/>
            <person name="Steen I.H."/>
        </authorList>
    </citation>
    <scope>NUCLEOTIDE SEQUENCE [LARGE SCALE GENOMIC DNA]</scope>
    <source>
        <strain evidence="1">PM70-1</strain>
    </source>
</reference>
<sequence>MTPLFDCLVNGTRVSENGKSVSISGDRNEQILFFRIDNCYIKDESKKCDYFALYSDSNYKFIFLIELKGINLAKAIEQFEETITNEKFKYILNIHNCRKCNNYGCIKLLLVVHGRGISSNNDLKDRIYKKYKFILETEELNCDLEEIINKYKNKHNIHKSKLKRMLSKRRR</sequence>
<organism evidence="1 2">
    <name type="scientific">Archaeoglobus sulfaticallidus PM70-1</name>
    <dbReference type="NCBI Taxonomy" id="387631"/>
    <lineage>
        <taxon>Archaea</taxon>
        <taxon>Methanobacteriati</taxon>
        <taxon>Methanobacteriota</taxon>
        <taxon>Archaeoglobi</taxon>
        <taxon>Archaeoglobales</taxon>
        <taxon>Archaeoglobaceae</taxon>
        <taxon>Archaeoglobus</taxon>
    </lineage>
</organism>
<dbReference type="KEGG" id="ast:Asulf_01527"/>
<proteinExistence type="predicted"/>
<dbReference type="EMBL" id="CP005290">
    <property type="protein sequence ID" value="AGK61505.1"/>
    <property type="molecule type" value="Genomic_DNA"/>
</dbReference>
<dbReference type="AlphaFoldDB" id="N0BMN9"/>
<dbReference type="HOGENOM" id="CLU_1559392_0_0_2"/>